<keyword evidence="5" id="KW-0862">Zinc</keyword>
<dbReference type="Pfam" id="PF00107">
    <property type="entry name" value="ADH_zinc_N"/>
    <property type="match status" value="1"/>
</dbReference>
<evidence type="ECO:0000256" key="3">
    <source>
        <dbReference type="ARBA" id="ARBA00013190"/>
    </source>
</evidence>
<protein>
    <recommendedName>
        <fullName evidence="3">alcohol dehydrogenase</fullName>
        <ecNumber evidence="3">1.1.1.1</ecNumber>
    </recommendedName>
</protein>
<dbReference type="GO" id="GO:0046872">
    <property type="term" value="F:metal ion binding"/>
    <property type="evidence" value="ECO:0007669"/>
    <property type="project" value="UniProtKB-KW"/>
</dbReference>
<accession>A0A4S8LUN2</accession>
<dbReference type="InterPro" id="IPR013154">
    <property type="entry name" value="ADH-like_N"/>
</dbReference>
<evidence type="ECO:0000256" key="6">
    <source>
        <dbReference type="ARBA" id="ARBA00023002"/>
    </source>
</evidence>
<evidence type="ECO:0000256" key="5">
    <source>
        <dbReference type="ARBA" id="ARBA00022833"/>
    </source>
</evidence>
<dbReference type="InterPro" id="IPR013149">
    <property type="entry name" value="ADH-like_C"/>
</dbReference>
<evidence type="ECO:0000259" key="8">
    <source>
        <dbReference type="SMART" id="SM00829"/>
    </source>
</evidence>
<organism evidence="9 10">
    <name type="scientific">Dendrothele bispora (strain CBS 962.96)</name>
    <dbReference type="NCBI Taxonomy" id="1314807"/>
    <lineage>
        <taxon>Eukaryota</taxon>
        <taxon>Fungi</taxon>
        <taxon>Dikarya</taxon>
        <taxon>Basidiomycota</taxon>
        <taxon>Agaricomycotina</taxon>
        <taxon>Agaricomycetes</taxon>
        <taxon>Agaricomycetidae</taxon>
        <taxon>Agaricales</taxon>
        <taxon>Agaricales incertae sedis</taxon>
        <taxon>Dendrothele</taxon>
    </lineage>
</organism>
<dbReference type="SUPFAM" id="SSF51735">
    <property type="entry name" value="NAD(P)-binding Rossmann-fold domains"/>
    <property type="match status" value="1"/>
</dbReference>
<dbReference type="GO" id="GO:0005737">
    <property type="term" value="C:cytoplasm"/>
    <property type="evidence" value="ECO:0007669"/>
    <property type="project" value="TreeGrafter"/>
</dbReference>
<dbReference type="FunFam" id="3.40.50.720:FF:000039">
    <property type="entry name" value="Alcohol dehydrogenase AdhP"/>
    <property type="match status" value="1"/>
</dbReference>
<keyword evidence="10" id="KW-1185">Reference proteome</keyword>
<evidence type="ECO:0000256" key="4">
    <source>
        <dbReference type="ARBA" id="ARBA00022723"/>
    </source>
</evidence>
<dbReference type="OrthoDB" id="1879366at2759"/>
<comment type="cofactor">
    <cofactor evidence="1">
        <name>Zn(2+)</name>
        <dbReference type="ChEBI" id="CHEBI:29105"/>
    </cofactor>
</comment>
<evidence type="ECO:0000256" key="2">
    <source>
        <dbReference type="ARBA" id="ARBA00008072"/>
    </source>
</evidence>
<dbReference type="InterPro" id="IPR036291">
    <property type="entry name" value="NAD(P)-bd_dom_sf"/>
</dbReference>
<dbReference type="AlphaFoldDB" id="A0A4S8LUN2"/>
<dbReference type="PANTHER" id="PTHR42940">
    <property type="entry name" value="ALCOHOL DEHYDROGENASE 1-RELATED"/>
    <property type="match status" value="1"/>
</dbReference>
<dbReference type="EMBL" id="ML179254">
    <property type="protein sequence ID" value="THU93242.1"/>
    <property type="molecule type" value="Genomic_DNA"/>
</dbReference>
<dbReference type="SMART" id="SM00829">
    <property type="entry name" value="PKS_ER"/>
    <property type="match status" value="1"/>
</dbReference>
<dbReference type="EC" id="1.1.1.1" evidence="3"/>
<evidence type="ECO:0000313" key="10">
    <source>
        <dbReference type="Proteomes" id="UP000297245"/>
    </source>
</evidence>
<name>A0A4S8LUN2_DENBC</name>
<dbReference type="CDD" id="cd08297">
    <property type="entry name" value="CAD3"/>
    <property type="match status" value="1"/>
</dbReference>
<dbReference type="InterPro" id="IPR011032">
    <property type="entry name" value="GroES-like_sf"/>
</dbReference>
<keyword evidence="4" id="KW-0479">Metal-binding</keyword>
<evidence type="ECO:0000256" key="7">
    <source>
        <dbReference type="ARBA" id="ARBA00023027"/>
    </source>
</evidence>
<sequence>MAKPSYDIPPTGRAAVITEYKKDLALAENHPVPSVADLNPGECLVKIEYAGVCQSDLHVKDDAYGFNAPLPLIGGHEGIGRIVAIAEHTVGSPVKVGDRVGLKWTARSCLKCENCRKGMEACCAMVVTHAHGCTVNGTWTEYAVAWTDYVTPIPEGLDSAAATPILCAGVTTYKAVKQSNAKIGDWIAISGAGGGLGHLAVQYAVAMGLRVIAIDTGASKRDLCVNQLGAEKWVDFMESKDLVKDVIEAAGGLGPHAAVIAAGSPIPFNQALLYLRPAGTLVAVGMPAGGAMLNVPIALLVPRCINIVGSATGNRQDMAEALDIVAQGKVKCHYEVRDWEEVNDVLKDLRAGTVTGRVVLRIADPRRPN</sequence>
<dbReference type="GO" id="GO:0004022">
    <property type="term" value="F:alcohol dehydrogenase (NAD+) activity"/>
    <property type="evidence" value="ECO:0007669"/>
    <property type="project" value="UniProtKB-EC"/>
</dbReference>
<keyword evidence="6" id="KW-0560">Oxidoreductase</keyword>
<dbReference type="InterPro" id="IPR020843">
    <property type="entry name" value="ER"/>
</dbReference>
<proteinExistence type="inferred from homology"/>
<dbReference type="Gene3D" id="3.40.50.720">
    <property type="entry name" value="NAD(P)-binding Rossmann-like Domain"/>
    <property type="match status" value="1"/>
</dbReference>
<keyword evidence="7" id="KW-0520">NAD</keyword>
<feature type="domain" description="Enoyl reductase (ER)" evidence="8">
    <location>
        <begin position="22"/>
        <end position="360"/>
    </location>
</feature>
<dbReference type="Gene3D" id="3.90.180.10">
    <property type="entry name" value="Medium-chain alcohol dehydrogenases, catalytic domain"/>
    <property type="match status" value="1"/>
</dbReference>
<dbReference type="Pfam" id="PF08240">
    <property type="entry name" value="ADH_N"/>
    <property type="match status" value="1"/>
</dbReference>
<gene>
    <name evidence="9" type="ORF">K435DRAFT_670598</name>
</gene>
<dbReference type="PANTHER" id="PTHR42940:SF3">
    <property type="entry name" value="ALCOHOL DEHYDROGENASE 1-RELATED"/>
    <property type="match status" value="1"/>
</dbReference>
<evidence type="ECO:0000256" key="1">
    <source>
        <dbReference type="ARBA" id="ARBA00001947"/>
    </source>
</evidence>
<evidence type="ECO:0000313" key="9">
    <source>
        <dbReference type="EMBL" id="THU93242.1"/>
    </source>
</evidence>
<comment type="similarity">
    <text evidence="2">Belongs to the zinc-containing alcohol dehydrogenase family.</text>
</comment>
<reference evidence="9 10" key="1">
    <citation type="journal article" date="2019" name="Nat. Ecol. Evol.">
        <title>Megaphylogeny resolves global patterns of mushroom evolution.</title>
        <authorList>
            <person name="Varga T."/>
            <person name="Krizsan K."/>
            <person name="Foldi C."/>
            <person name="Dima B."/>
            <person name="Sanchez-Garcia M."/>
            <person name="Sanchez-Ramirez S."/>
            <person name="Szollosi G.J."/>
            <person name="Szarkandi J.G."/>
            <person name="Papp V."/>
            <person name="Albert L."/>
            <person name="Andreopoulos W."/>
            <person name="Angelini C."/>
            <person name="Antonin V."/>
            <person name="Barry K.W."/>
            <person name="Bougher N.L."/>
            <person name="Buchanan P."/>
            <person name="Buyck B."/>
            <person name="Bense V."/>
            <person name="Catcheside P."/>
            <person name="Chovatia M."/>
            <person name="Cooper J."/>
            <person name="Damon W."/>
            <person name="Desjardin D."/>
            <person name="Finy P."/>
            <person name="Geml J."/>
            <person name="Haridas S."/>
            <person name="Hughes K."/>
            <person name="Justo A."/>
            <person name="Karasinski D."/>
            <person name="Kautmanova I."/>
            <person name="Kiss B."/>
            <person name="Kocsube S."/>
            <person name="Kotiranta H."/>
            <person name="LaButti K.M."/>
            <person name="Lechner B.E."/>
            <person name="Liimatainen K."/>
            <person name="Lipzen A."/>
            <person name="Lukacs Z."/>
            <person name="Mihaltcheva S."/>
            <person name="Morgado L.N."/>
            <person name="Niskanen T."/>
            <person name="Noordeloos M.E."/>
            <person name="Ohm R.A."/>
            <person name="Ortiz-Santana B."/>
            <person name="Ovrebo C."/>
            <person name="Racz N."/>
            <person name="Riley R."/>
            <person name="Savchenko A."/>
            <person name="Shiryaev A."/>
            <person name="Soop K."/>
            <person name="Spirin V."/>
            <person name="Szebenyi C."/>
            <person name="Tomsovsky M."/>
            <person name="Tulloss R.E."/>
            <person name="Uehling J."/>
            <person name="Grigoriev I.V."/>
            <person name="Vagvolgyi C."/>
            <person name="Papp T."/>
            <person name="Martin F.M."/>
            <person name="Miettinen O."/>
            <person name="Hibbett D.S."/>
            <person name="Nagy L.G."/>
        </authorList>
    </citation>
    <scope>NUCLEOTIDE SEQUENCE [LARGE SCALE GENOMIC DNA]</scope>
    <source>
        <strain evidence="9 10">CBS 962.96</strain>
    </source>
</reference>
<dbReference type="Proteomes" id="UP000297245">
    <property type="component" value="Unassembled WGS sequence"/>
</dbReference>
<dbReference type="SUPFAM" id="SSF50129">
    <property type="entry name" value="GroES-like"/>
    <property type="match status" value="1"/>
</dbReference>